<accession>B9TKD9</accession>
<dbReference type="InParanoid" id="B9TKD9"/>
<protein>
    <submittedName>
        <fullName evidence="1">Uncharacterized protein</fullName>
    </submittedName>
</protein>
<dbReference type="EMBL" id="EQ985131">
    <property type="protein sequence ID" value="EEF23674.1"/>
    <property type="molecule type" value="Genomic_DNA"/>
</dbReference>
<gene>
    <name evidence="1" type="ORF">RCOM_2052440</name>
</gene>
<evidence type="ECO:0000313" key="1">
    <source>
        <dbReference type="EMBL" id="EEF23674.1"/>
    </source>
</evidence>
<proteinExistence type="predicted"/>
<organism evidence="1 2">
    <name type="scientific">Ricinus communis</name>
    <name type="common">Castor bean</name>
    <dbReference type="NCBI Taxonomy" id="3988"/>
    <lineage>
        <taxon>Eukaryota</taxon>
        <taxon>Viridiplantae</taxon>
        <taxon>Streptophyta</taxon>
        <taxon>Embryophyta</taxon>
        <taxon>Tracheophyta</taxon>
        <taxon>Spermatophyta</taxon>
        <taxon>Magnoliopsida</taxon>
        <taxon>eudicotyledons</taxon>
        <taxon>Gunneridae</taxon>
        <taxon>Pentapetalae</taxon>
        <taxon>rosids</taxon>
        <taxon>fabids</taxon>
        <taxon>Malpighiales</taxon>
        <taxon>Euphorbiaceae</taxon>
        <taxon>Acalyphoideae</taxon>
        <taxon>Acalypheae</taxon>
        <taxon>Ricinus</taxon>
    </lineage>
</organism>
<feature type="non-terminal residue" evidence="1">
    <location>
        <position position="1"/>
    </location>
</feature>
<name>B9TKD9_RICCO</name>
<keyword evidence="2" id="KW-1185">Reference proteome</keyword>
<reference evidence="2" key="1">
    <citation type="journal article" date="2010" name="Nat. Biotechnol.">
        <title>Draft genome sequence of the oilseed species Ricinus communis.</title>
        <authorList>
            <person name="Chan A.P."/>
            <person name="Crabtree J."/>
            <person name="Zhao Q."/>
            <person name="Lorenzi H."/>
            <person name="Orvis J."/>
            <person name="Puiu D."/>
            <person name="Melake-Berhan A."/>
            <person name="Jones K.M."/>
            <person name="Redman J."/>
            <person name="Chen G."/>
            <person name="Cahoon E.B."/>
            <person name="Gedil M."/>
            <person name="Stanke M."/>
            <person name="Haas B.J."/>
            <person name="Wortman J.R."/>
            <person name="Fraser-Liggett C.M."/>
            <person name="Ravel J."/>
            <person name="Rabinowicz P.D."/>
        </authorList>
    </citation>
    <scope>NUCLEOTIDE SEQUENCE [LARGE SCALE GENOMIC DNA]</scope>
    <source>
        <strain evidence="2">cv. Hale</strain>
    </source>
</reference>
<evidence type="ECO:0000313" key="2">
    <source>
        <dbReference type="Proteomes" id="UP000008311"/>
    </source>
</evidence>
<sequence>CLFRANTEPHIVDRGQHHALPRRCLQRRKADFNREFVAALVDGNETALVHGARDMPCAPAQACVTATYGRRHQHFDGFANQFVKRPAEQLTSGWIGAYDHTLGIADEHGIAGSGEQPFKADVGMVKVHDDCVRT</sequence>
<dbReference type="AlphaFoldDB" id="B9TKD9"/>
<dbReference type="Proteomes" id="UP000008311">
    <property type="component" value="Unassembled WGS sequence"/>
</dbReference>